<dbReference type="PANTHER" id="PTHR24198">
    <property type="entry name" value="ANKYRIN REPEAT AND PROTEIN KINASE DOMAIN-CONTAINING PROTEIN"/>
    <property type="match status" value="1"/>
</dbReference>
<name>A0A3R6WM88_9STRA</name>
<accession>A0A3R6WM88</accession>
<dbReference type="Proteomes" id="UP000285060">
    <property type="component" value="Unassembled WGS sequence"/>
</dbReference>
<keyword evidence="5" id="KW-1185">Reference proteome</keyword>
<evidence type="ECO:0000256" key="3">
    <source>
        <dbReference type="SAM" id="MobiDB-lite"/>
    </source>
</evidence>
<dbReference type="PANTHER" id="PTHR24198:SF165">
    <property type="entry name" value="ANKYRIN REPEAT-CONTAINING PROTEIN-RELATED"/>
    <property type="match status" value="1"/>
</dbReference>
<dbReference type="InterPro" id="IPR002110">
    <property type="entry name" value="Ankyrin_rpt"/>
</dbReference>
<feature type="region of interest" description="Disordered" evidence="3">
    <location>
        <begin position="50"/>
        <end position="75"/>
    </location>
</feature>
<keyword evidence="1" id="KW-0677">Repeat</keyword>
<dbReference type="EMBL" id="QUSY01000353">
    <property type="protein sequence ID" value="RHY30131.1"/>
    <property type="molecule type" value="Genomic_DNA"/>
</dbReference>
<comment type="caution">
    <text evidence="4">The sequence shown here is derived from an EMBL/GenBank/DDBJ whole genome shotgun (WGS) entry which is preliminary data.</text>
</comment>
<gene>
    <name evidence="4" type="ORF">DYB32_004590</name>
</gene>
<dbReference type="SUPFAM" id="SSF48403">
    <property type="entry name" value="Ankyrin repeat"/>
    <property type="match status" value="1"/>
</dbReference>
<proteinExistence type="predicted"/>
<dbReference type="Pfam" id="PF13637">
    <property type="entry name" value="Ank_4"/>
    <property type="match status" value="1"/>
</dbReference>
<evidence type="ECO:0000256" key="1">
    <source>
        <dbReference type="ARBA" id="ARBA00022737"/>
    </source>
</evidence>
<feature type="compositionally biased region" description="Pro residues" evidence="3">
    <location>
        <begin position="53"/>
        <end position="66"/>
    </location>
</feature>
<organism evidence="4 5">
    <name type="scientific">Aphanomyces invadans</name>
    <dbReference type="NCBI Taxonomy" id="157072"/>
    <lineage>
        <taxon>Eukaryota</taxon>
        <taxon>Sar</taxon>
        <taxon>Stramenopiles</taxon>
        <taxon>Oomycota</taxon>
        <taxon>Saprolegniomycetes</taxon>
        <taxon>Saprolegniales</taxon>
        <taxon>Verrucalvaceae</taxon>
        <taxon>Aphanomyces</taxon>
    </lineage>
</organism>
<dbReference type="Gene3D" id="1.25.40.20">
    <property type="entry name" value="Ankyrin repeat-containing domain"/>
    <property type="match status" value="1"/>
</dbReference>
<evidence type="ECO:0000256" key="2">
    <source>
        <dbReference type="ARBA" id="ARBA00023043"/>
    </source>
</evidence>
<dbReference type="VEuPathDB" id="FungiDB:H310_08800"/>
<keyword evidence="2" id="KW-0040">ANK repeat</keyword>
<dbReference type="AlphaFoldDB" id="A0A3R6WM88"/>
<dbReference type="PROSITE" id="PS00018">
    <property type="entry name" value="EF_HAND_1"/>
    <property type="match status" value="1"/>
</dbReference>
<dbReference type="InterPro" id="IPR018247">
    <property type="entry name" value="EF_Hand_1_Ca_BS"/>
</dbReference>
<sequence length="538" mass="59765">MINPIPAPTVVAPSRWNSALSYSALHAADVNGDHSVTAAEVRAMGLARQLADSPPPPAENIPPPQPSAARSSQKGRYAPWLKKALGKMHHAEALWQKHRPDTAQPPKAPQLHSVHLAKKGSQTKSILHRVVVPSIPAVDAEPSLAEPVTTIWTAARDGNVAEVRRLLDADKMKVFSHNEMDGGKTILHIACWHGHVQVVMFVTMFVQATYGLDALSTYVNAIDTAYMRSTALLDTCRSLKVRNIFLELLHPLVLLCGSVESSSVAQVPWTGRTVGDVNAKLQILKLLVQFGATVEHQDAHGDNALHWSARMQAVPTVRYLIQDTDAAVYAFISENHKRQKPLDVAKLARDAKPCMATNAIYDLLRRVYKDCNIRLKIQYGKKLRLQAEAESRMRRMEDVAHAVDVARVLCLGADQMWTTAMDTAETVRNDLEAKVLDEGGKEAVGRAQLWLETKEGKAWIKNEQPEAVDAIKTLVQKGMIPKPRDLKKAAVVRLCESYVAHQEADMRDLIKKKFGRDHPSFESRDVEYYKRLVHAVAR</sequence>
<reference evidence="4 5" key="1">
    <citation type="submission" date="2018-08" db="EMBL/GenBank/DDBJ databases">
        <title>Aphanomyces genome sequencing and annotation.</title>
        <authorList>
            <person name="Minardi D."/>
            <person name="Oidtmann B."/>
            <person name="Van Der Giezen M."/>
            <person name="Studholme D.J."/>
        </authorList>
    </citation>
    <scope>NUCLEOTIDE SEQUENCE [LARGE SCALE GENOMIC DNA]</scope>
    <source>
        <strain evidence="4 5">NJM0002</strain>
    </source>
</reference>
<evidence type="ECO:0000313" key="5">
    <source>
        <dbReference type="Proteomes" id="UP000285060"/>
    </source>
</evidence>
<protein>
    <submittedName>
        <fullName evidence="4">Uncharacterized protein</fullName>
    </submittedName>
</protein>
<dbReference type="InterPro" id="IPR036770">
    <property type="entry name" value="Ankyrin_rpt-contain_sf"/>
</dbReference>
<evidence type="ECO:0000313" key="4">
    <source>
        <dbReference type="EMBL" id="RHY30131.1"/>
    </source>
</evidence>